<dbReference type="Gene3D" id="6.10.140.140">
    <property type="match status" value="1"/>
</dbReference>
<evidence type="ECO:0000256" key="1">
    <source>
        <dbReference type="SAM" id="MobiDB-lite"/>
    </source>
</evidence>
<feature type="region of interest" description="Disordered" evidence="1">
    <location>
        <begin position="140"/>
        <end position="162"/>
    </location>
</feature>
<dbReference type="CDD" id="cd07765">
    <property type="entry name" value="KRAB_A-box"/>
    <property type="match status" value="1"/>
</dbReference>
<feature type="compositionally biased region" description="Polar residues" evidence="1">
    <location>
        <begin position="207"/>
        <end position="221"/>
    </location>
</feature>
<dbReference type="Pfam" id="PF01352">
    <property type="entry name" value="KRAB"/>
    <property type="match status" value="1"/>
</dbReference>
<sequence>MGAMTEKILNLTLEIIYLLTGEDYIMVKKTDQDSRGRPPDSPTTDPLLFSLPHNRNNKKILKMTNKIIELLSGEVPSRCQDVAVFFSLEEWEYIEEHKDLYQDAMMDSQQAIGSEGGSSEGNPAESCGCVPCSQDCTAEEDRTGTQDYQVESEDRTLLQKEGEPELDLISAVLSISCDENPSNPSPASPPPDCTATCPKFECYSADRSPSPNSSAVSTRLLTVQDEERPSGRQPKV</sequence>
<feature type="region of interest" description="Disordered" evidence="1">
    <location>
        <begin position="204"/>
        <end position="236"/>
    </location>
</feature>
<accession>A0ABN9CTQ9</accession>
<organism evidence="3 4">
    <name type="scientific">Staurois parvus</name>
    <dbReference type="NCBI Taxonomy" id="386267"/>
    <lineage>
        <taxon>Eukaryota</taxon>
        <taxon>Metazoa</taxon>
        <taxon>Chordata</taxon>
        <taxon>Craniata</taxon>
        <taxon>Vertebrata</taxon>
        <taxon>Euteleostomi</taxon>
        <taxon>Amphibia</taxon>
        <taxon>Batrachia</taxon>
        <taxon>Anura</taxon>
        <taxon>Neobatrachia</taxon>
        <taxon>Ranoidea</taxon>
        <taxon>Ranidae</taxon>
        <taxon>Staurois</taxon>
    </lineage>
</organism>
<dbReference type="InterPro" id="IPR036051">
    <property type="entry name" value="KRAB_dom_sf"/>
</dbReference>
<evidence type="ECO:0000313" key="4">
    <source>
        <dbReference type="Proteomes" id="UP001162483"/>
    </source>
</evidence>
<gene>
    <name evidence="3" type="ORF">SPARVUS_LOCUS5756166</name>
</gene>
<dbReference type="EMBL" id="CATNWA010012510">
    <property type="protein sequence ID" value="CAI9563588.1"/>
    <property type="molecule type" value="Genomic_DNA"/>
</dbReference>
<keyword evidence="4" id="KW-1185">Reference proteome</keyword>
<evidence type="ECO:0000259" key="2">
    <source>
        <dbReference type="Pfam" id="PF01352"/>
    </source>
</evidence>
<feature type="compositionally biased region" description="Basic and acidic residues" evidence="1">
    <location>
        <begin position="152"/>
        <end position="162"/>
    </location>
</feature>
<proteinExistence type="predicted"/>
<name>A0ABN9CTQ9_9NEOB</name>
<protein>
    <recommendedName>
        <fullName evidence="2">KRAB domain-containing protein</fullName>
    </recommendedName>
</protein>
<feature type="domain" description="KRAB" evidence="2">
    <location>
        <begin position="80"/>
        <end position="108"/>
    </location>
</feature>
<dbReference type="SUPFAM" id="SSF109640">
    <property type="entry name" value="KRAB domain (Kruppel-associated box)"/>
    <property type="match status" value="1"/>
</dbReference>
<dbReference type="InterPro" id="IPR001909">
    <property type="entry name" value="KRAB"/>
</dbReference>
<reference evidence="3" key="1">
    <citation type="submission" date="2023-05" db="EMBL/GenBank/DDBJ databases">
        <authorList>
            <person name="Stuckert A."/>
        </authorList>
    </citation>
    <scope>NUCLEOTIDE SEQUENCE</scope>
</reference>
<dbReference type="Proteomes" id="UP001162483">
    <property type="component" value="Unassembled WGS sequence"/>
</dbReference>
<evidence type="ECO:0000313" key="3">
    <source>
        <dbReference type="EMBL" id="CAI9563588.1"/>
    </source>
</evidence>
<comment type="caution">
    <text evidence="3">The sequence shown here is derived from an EMBL/GenBank/DDBJ whole genome shotgun (WGS) entry which is preliminary data.</text>
</comment>